<sequence length="298" mass="32733">MDSYKKILIIGAGGALGVPILNEFLDSAYEVSVLSRKESTATFPDGVKVFKADYKDFAEVKAAMEGQDAVISNVGGHAAGDQQIFVDAALATGVKRFFPSEYGPYTRDPRMLELQPYSTPYKKALVDYLRTKENQISWTALITGGFFEWGMGNGFFGFDLPNKTAILTDDGVSAWASTTMGTIAGAIKASLDHADETKNQYVFVSSFHHTQREILDIIEKVDGKNWNVVHVRSEDLLANGKRRVQSGDFAGIMDLTRGVATGKLGLVDLRPHGLWNEKLGLPEEDLEAALKRIVEKTF</sequence>
<organism evidence="4 5">
    <name type="scientific">Alternaria tenuissima</name>
    <dbReference type="NCBI Taxonomy" id="119927"/>
    <lineage>
        <taxon>Eukaryota</taxon>
        <taxon>Fungi</taxon>
        <taxon>Dikarya</taxon>
        <taxon>Ascomycota</taxon>
        <taxon>Pezizomycotina</taxon>
        <taxon>Dothideomycetes</taxon>
        <taxon>Pleosporomycetidae</taxon>
        <taxon>Pleosporales</taxon>
        <taxon>Pleosporineae</taxon>
        <taxon>Pleosporaceae</taxon>
        <taxon>Alternaria</taxon>
        <taxon>Alternaria sect. Alternaria</taxon>
        <taxon>Alternaria alternata complex</taxon>
    </lineage>
</organism>
<dbReference type="CDD" id="cd05259">
    <property type="entry name" value="PCBER_SDR_a"/>
    <property type="match status" value="1"/>
</dbReference>
<dbReference type="Gene3D" id="3.90.25.10">
    <property type="entry name" value="UDP-galactose 4-epimerase, domain 1"/>
    <property type="match status" value="1"/>
</dbReference>
<protein>
    <recommendedName>
        <fullName evidence="3">NmrA-like domain-containing protein</fullName>
    </recommendedName>
</protein>
<dbReference type="PANTHER" id="PTHR47706:SF9">
    <property type="entry name" value="NMRA-LIKE DOMAIN-CONTAINING PROTEIN-RELATED"/>
    <property type="match status" value="1"/>
</dbReference>
<dbReference type="PANTHER" id="PTHR47706">
    <property type="entry name" value="NMRA-LIKE FAMILY PROTEIN"/>
    <property type="match status" value="1"/>
</dbReference>
<dbReference type="GO" id="GO:0016491">
    <property type="term" value="F:oxidoreductase activity"/>
    <property type="evidence" value="ECO:0007669"/>
    <property type="project" value="UniProtKB-KW"/>
</dbReference>
<dbReference type="SUPFAM" id="SSF51735">
    <property type="entry name" value="NAD(P)-binding Rossmann-fold domains"/>
    <property type="match status" value="1"/>
</dbReference>
<evidence type="ECO:0000313" key="5">
    <source>
        <dbReference type="Proteomes" id="UP000292402"/>
    </source>
</evidence>
<gene>
    <name evidence="4" type="ORF">AA0114_g4160</name>
</gene>
<accession>A0A4Q4MLA6</accession>
<feature type="domain" description="NmrA-like" evidence="3">
    <location>
        <begin position="5"/>
        <end position="238"/>
    </location>
</feature>
<dbReference type="InterPro" id="IPR045312">
    <property type="entry name" value="PCBER-like"/>
</dbReference>
<dbReference type="InterPro" id="IPR036291">
    <property type="entry name" value="NAD(P)-bd_dom_sf"/>
</dbReference>
<evidence type="ECO:0000259" key="3">
    <source>
        <dbReference type="Pfam" id="PF05368"/>
    </source>
</evidence>
<dbReference type="EMBL" id="PDXA01000011">
    <property type="protein sequence ID" value="RYN53885.1"/>
    <property type="molecule type" value="Genomic_DNA"/>
</dbReference>
<dbReference type="InterPro" id="IPR008030">
    <property type="entry name" value="NmrA-like"/>
</dbReference>
<proteinExistence type="predicted"/>
<evidence type="ECO:0000256" key="2">
    <source>
        <dbReference type="ARBA" id="ARBA00023002"/>
    </source>
</evidence>
<keyword evidence="1" id="KW-0521">NADP</keyword>
<reference evidence="5" key="1">
    <citation type="journal article" date="2019" name="bioRxiv">
        <title>Genomics, evolutionary history and diagnostics of the Alternaria alternata species group including apple and Asian pear pathotypes.</title>
        <authorList>
            <person name="Armitage A.D."/>
            <person name="Cockerton H.M."/>
            <person name="Sreenivasaprasad S."/>
            <person name="Woodhall J.W."/>
            <person name="Lane C.R."/>
            <person name="Harrison R.J."/>
            <person name="Clarkson J.P."/>
        </authorList>
    </citation>
    <scope>NUCLEOTIDE SEQUENCE [LARGE SCALE GENOMIC DNA]</scope>
    <source>
        <strain evidence="5">FERA 1082</strain>
    </source>
</reference>
<evidence type="ECO:0000313" key="4">
    <source>
        <dbReference type="EMBL" id="RYN53885.1"/>
    </source>
</evidence>
<dbReference type="InterPro" id="IPR051609">
    <property type="entry name" value="NmrA/Isoflavone_reductase-like"/>
</dbReference>
<keyword evidence="2" id="KW-0560">Oxidoreductase</keyword>
<name>A0A4Q4MLA6_9PLEO</name>
<dbReference type="Proteomes" id="UP000292402">
    <property type="component" value="Unassembled WGS sequence"/>
</dbReference>
<dbReference type="AlphaFoldDB" id="A0A4Q4MLA6"/>
<dbReference type="Pfam" id="PF05368">
    <property type="entry name" value="NmrA"/>
    <property type="match status" value="1"/>
</dbReference>
<evidence type="ECO:0000256" key="1">
    <source>
        <dbReference type="ARBA" id="ARBA00022857"/>
    </source>
</evidence>
<comment type="caution">
    <text evidence="4">The sequence shown here is derived from an EMBL/GenBank/DDBJ whole genome shotgun (WGS) entry which is preliminary data.</text>
</comment>
<dbReference type="Gene3D" id="3.40.50.720">
    <property type="entry name" value="NAD(P)-binding Rossmann-like Domain"/>
    <property type="match status" value="1"/>
</dbReference>